<keyword evidence="2" id="KW-0132">Cell division</keyword>
<accession>A0A843V1Q0</accession>
<proteinExistence type="inferred from homology"/>
<dbReference type="Gene3D" id="1.10.472.10">
    <property type="entry name" value="Cyclin-like"/>
    <property type="match status" value="2"/>
</dbReference>
<organism evidence="8 9">
    <name type="scientific">Colocasia esculenta</name>
    <name type="common">Wild taro</name>
    <name type="synonym">Arum esculentum</name>
    <dbReference type="NCBI Taxonomy" id="4460"/>
    <lineage>
        <taxon>Eukaryota</taxon>
        <taxon>Viridiplantae</taxon>
        <taxon>Streptophyta</taxon>
        <taxon>Embryophyta</taxon>
        <taxon>Tracheophyta</taxon>
        <taxon>Spermatophyta</taxon>
        <taxon>Magnoliopsida</taxon>
        <taxon>Liliopsida</taxon>
        <taxon>Araceae</taxon>
        <taxon>Aroideae</taxon>
        <taxon>Colocasieae</taxon>
        <taxon>Colocasia</taxon>
    </lineage>
</organism>
<feature type="domain" description="Cyclin-like" evidence="6">
    <location>
        <begin position="63"/>
        <end position="149"/>
    </location>
</feature>
<evidence type="ECO:0000256" key="4">
    <source>
        <dbReference type="ARBA" id="ARBA00023306"/>
    </source>
</evidence>
<dbReference type="Pfam" id="PF02984">
    <property type="entry name" value="Cyclin_C"/>
    <property type="match status" value="1"/>
</dbReference>
<evidence type="ECO:0000256" key="5">
    <source>
        <dbReference type="RuleBase" id="RU000383"/>
    </source>
</evidence>
<gene>
    <name evidence="8" type="ORF">Taro_024907</name>
</gene>
<sequence length="353" mass="38326">MEFDLEDPLTGVAAAAWEDEEEKGEVGLCPADSAAALFAAEPDHVCAAGKLGEDAALRRDAVAALLQAQVGCSVDPFVVYLATNYVDRFLSREAIPGDKPWIARLLAISCLSLACKMKKVDFSIADFQAEEGFIYDGQTIRRMELLVLRALNWRMRSITPFSFLRFFLALFRPADPPLLAALKSRASEIVFRSQNGETNQQNSSLFASVIETLSRSLIAEIKLLGCKPSAVAASALLTASHELFPVQFPTFRDAISLCSYLNKEELWECSVTMGELAAMDGCDGALAASSCCDTPVTVLRRYHHRNCSSSESESTAFAGGATAAADRDLKKRRIGGVTGEYCSVFLRPPADKI</sequence>
<reference evidence="8" key="1">
    <citation type="submission" date="2017-07" db="EMBL/GenBank/DDBJ databases">
        <title>Taro Niue Genome Assembly and Annotation.</title>
        <authorList>
            <person name="Atibalentja N."/>
            <person name="Keating K."/>
            <person name="Fields C.J."/>
        </authorList>
    </citation>
    <scope>NUCLEOTIDE SEQUENCE</scope>
    <source>
        <strain evidence="8">Niue_2</strain>
        <tissue evidence="8">Leaf</tissue>
    </source>
</reference>
<dbReference type="GO" id="GO:0051301">
    <property type="term" value="P:cell division"/>
    <property type="evidence" value="ECO:0007669"/>
    <property type="project" value="UniProtKB-KW"/>
</dbReference>
<dbReference type="PANTHER" id="PTHR10177">
    <property type="entry name" value="CYCLINS"/>
    <property type="match status" value="1"/>
</dbReference>
<dbReference type="InterPro" id="IPR036915">
    <property type="entry name" value="Cyclin-like_sf"/>
</dbReference>
<evidence type="ECO:0000259" key="7">
    <source>
        <dbReference type="SMART" id="SM01332"/>
    </source>
</evidence>
<evidence type="ECO:0000256" key="1">
    <source>
        <dbReference type="ARBA" id="ARBA00009065"/>
    </source>
</evidence>
<feature type="domain" description="Cyclin C-terminal" evidence="7">
    <location>
        <begin position="158"/>
        <end position="315"/>
    </location>
</feature>
<protein>
    <recommendedName>
        <fullName evidence="10">Cyclin-D6-1</fullName>
    </recommendedName>
</protein>
<dbReference type="InterPro" id="IPR013763">
    <property type="entry name" value="Cyclin-like_dom"/>
</dbReference>
<name>A0A843V1Q0_COLES</name>
<dbReference type="EMBL" id="NMUH01001432">
    <property type="protein sequence ID" value="MQL92282.1"/>
    <property type="molecule type" value="Genomic_DNA"/>
</dbReference>
<evidence type="ECO:0000313" key="8">
    <source>
        <dbReference type="EMBL" id="MQL92282.1"/>
    </source>
</evidence>
<keyword evidence="4" id="KW-0131">Cell cycle</keyword>
<comment type="caution">
    <text evidence="8">The sequence shown here is derived from an EMBL/GenBank/DDBJ whole genome shotgun (WGS) entry which is preliminary data.</text>
</comment>
<dbReference type="CDD" id="cd20544">
    <property type="entry name" value="CYCLIN_AtCycD-like_rpt2"/>
    <property type="match status" value="1"/>
</dbReference>
<dbReference type="InterPro" id="IPR004367">
    <property type="entry name" value="Cyclin_C-dom"/>
</dbReference>
<keyword evidence="3 5" id="KW-0195">Cyclin</keyword>
<dbReference type="AlphaFoldDB" id="A0A843V1Q0"/>
<evidence type="ECO:0000313" key="9">
    <source>
        <dbReference type="Proteomes" id="UP000652761"/>
    </source>
</evidence>
<evidence type="ECO:0000256" key="3">
    <source>
        <dbReference type="ARBA" id="ARBA00023127"/>
    </source>
</evidence>
<evidence type="ECO:0000256" key="2">
    <source>
        <dbReference type="ARBA" id="ARBA00022618"/>
    </source>
</evidence>
<dbReference type="FunFam" id="1.10.472.10:FF:000060">
    <property type="entry name" value="D6-type cyclin"/>
    <property type="match status" value="1"/>
</dbReference>
<keyword evidence="9" id="KW-1185">Reference proteome</keyword>
<dbReference type="OrthoDB" id="306099at2759"/>
<evidence type="ECO:0000259" key="6">
    <source>
        <dbReference type="SMART" id="SM00385"/>
    </source>
</evidence>
<dbReference type="SUPFAM" id="SSF47954">
    <property type="entry name" value="Cyclin-like"/>
    <property type="match status" value="2"/>
</dbReference>
<dbReference type="InterPro" id="IPR039361">
    <property type="entry name" value="Cyclin"/>
</dbReference>
<comment type="similarity">
    <text evidence="1">Belongs to the cyclin family. Cyclin D subfamily.</text>
</comment>
<dbReference type="SMART" id="SM00385">
    <property type="entry name" value="CYCLIN"/>
    <property type="match status" value="1"/>
</dbReference>
<evidence type="ECO:0008006" key="10">
    <source>
        <dbReference type="Google" id="ProtNLM"/>
    </source>
</evidence>
<dbReference type="InterPro" id="IPR006671">
    <property type="entry name" value="Cyclin_N"/>
</dbReference>
<dbReference type="Proteomes" id="UP000652761">
    <property type="component" value="Unassembled WGS sequence"/>
</dbReference>
<dbReference type="Pfam" id="PF00134">
    <property type="entry name" value="Cyclin_N"/>
    <property type="match status" value="1"/>
</dbReference>
<dbReference type="SMART" id="SM01332">
    <property type="entry name" value="Cyclin_C"/>
    <property type="match status" value="1"/>
</dbReference>